<name>A0ABT0C225_9BACT</name>
<accession>A0ABT0C225</accession>
<dbReference type="InterPro" id="IPR008928">
    <property type="entry name" value="6-hairpin_glycosidase_sf"/>
</dbReference>
<dbReference type="Proteomes" id="UP001165444">
    <property type="component" value="Unassembled WGS sequence"/>
</dbReference>
<protein>
    <recommendedName>
        <fullName evidence="3">Glycosyl-hydrolase family 116 catalytic region domain-containing protein</fullName>
    </recommendedName>
</protein>
<comment type="caution">
    <text evidence="1">The sequence shown here is derived from an EMBL/GenBank/DDBJ whole genome shotgun (WGS) entry which is preliminary data.</text>
</comment>
<keyword evidence="2" id="KW-1185">Reference proteome</keyword>
<reference evidence="1 2" key="1">
    <citation type="submission" date="2022-03" db="EMBL/GenBank/DDBJ databases">
        <title>Parabacteroides sp. nov. isolated from swine feces.</title>
        <authorList>
            <person name="Bak J.E."/>
        </authorList>
    </citation>
    <scope>NUCLEOTIDE SEQUENCE [LARGE SCALE GENOMIC DNA]</scope>
    <source>
        <strain evidence="1 2">AGMB00274</strain>
    </source>
</reference>
<dbReference type="EMBL" id="JAKZMM010000025">
    <property type="protein sequence ID" value="MCJ2381067.1"/>
    <property type="molecule type" value="Genomic_DNA"/>
</dbReference>
<evidence type="ECO:0008006" key="3">
    <source>
        <dbReference type="Google" id="ProtNLM"/>
    </source>
</evidence>
<evidence type="ECO:0000313" key="2">
    <source>
        <dbReference type="Proteomes" id="UP001165444"/>
    </source>
</evidence>
<sequence length="685" mass="77761">MWKKVMTWVLGLCTSWTVNGQKAGQADLKVTQTANQTYAVAFTLSGENVLQSPAEGLWSVATDWQNDWMSAWVHGSPTQKENVNGWTILTGKLPIGQGEMLVRDAYRLEENGLIHGIRRYQWAGKDTLRKASLSVRFQWRDGGLKPFMPGILYYGNPAGAKVNDKIIPVYTSQPGEFAIFEDHRYPMPFCMLEQAGKLKAAALHTVPSPVRGARLADQWWSMGVETYADRTEFVLYSGPIGYNRQHSVAKALQHQPMKYTDTYLDMEPGRIVEKEFYIQVYPIGQEGSGFEQPLYTALEMYQPFDADAFTSFDEIIRAKYHFAQTRWLDEGDVKGFGMYEKSYRKDIVMGWCGQAGSLGYALQCLDKELNDPKITDYVQQSLDFLATYPVKEDGMFPVGYFLDKKEYHGGDPVSCGQAMYNIAKAIEVARKSGKYNTSQWETFLKKACDGQANRILKADWRPYSTAEGFLIAPLILSHQLFGKEAYKEAAVKAASVFAERHLTMREPYWGGTLDATCEDKEGAWAAFQGFASLYEVLKEEKYLAWAKHAMDVCLSYTVVWDIPLPPGRMADHHFRTTGWTVVSPQNQHIDIYGVMFTPEVYKMGIWLNNESLKKLAKVMYRSCFQLTNPYGSQGEQLQQTNFAQHGDMSNVHKLRGGYSESWTVFWITAHFLNAGARFAEMNVRP</sequence>
<organism evidence="1 2">
    <name type="scientific">Parabacteroides faecalis</name>
    <dbReference type="NCBI Taxonomy" id="2924040"/>
    <lineage>
        <taxon>Bacteria</taxon>
        <taxon>Pseudomonadati</taxon>
        <taxon>Bacteroidota</taxon>
        <taxon>Bacteroidia</taxon>
        <taxon>Bacteroidales</taxon>
        <taxon>Tannerellaceae</taxon>
        <taxon>Parabacteroides</taxon>
    </lineage>
</organism>
<gene>
    <name evidence="1" type="ORF">MUN53_10655</name>
</gene>
<dbReference type="SUPFAM" id="SSF48208">
    <property type="entry name" value="Six-hairpin glycosidases"/>
    <property type="match status" value="1"/>
</dbReference>
<evidence type="ECO:0000313" key="1">
    <source>
        <dbReference type="EMBL" id="MCJ2381067.1"/>
    </source>
</evidence>
<proteinExistence type="predicted"/>
<dbReference type="RefSeq" id="WP_243325403.1">
    <property type="nucleotide sequence ID" value="NZ_JAKZMM010000025.1"/>
</dbReference>